<dbReference type="PANTHER" id="PTHR48079">
    <property type="entry name" value="PROTEIN YEEZ"/>
    <property type="match status" value="1"/>
</dbReference>
<comment type="caution">
    <text evidence="2">The sequence shown here is derived from an EMBL/GenBank/DDBJ whole genome shotgun (WGS) entry which is preliminary data.</text>
</comment>
<dbReference type="OrthoDB" id="9774199at2"/>
<name>A0A150XID9_9BACT</name>
<dbReference type="SUPFAM" id="SSF51735">
    <property type="entry name" value="NAD(P)-binding Rossmann-fold domains"/>
    <property type="match status" value="1"/>
</dbReference>
<dbReference type="PANTHER" id="PTHR48079:SF6">
    <property type="entry name" value="NAD(P)-BINDING DOMAIN-CONTAINING PROTEIN-RELATED"/>
    <property type="match status" value="1"/>
</dbReference>
<evidence type="ECO:0000259" key="1">
    <source>
        <dbReference type="Pfam" id="PF13460"/>
    </source>
</evidence>
<dbReference type="STRING" id="333140.AWW68_01515"/>
<sequence length="484" mass="55687">MKVLLTGANGYIGKRLLYLLVDRDLEVICCVRDASRFNHALSDHERVSIIEVDFLKEETLERIPEDVDAAYYLMHAMSMSGGDFARKEEQMAQNFTKISEKRNLQHVIYLGGIANDKELSPHLKSRLNTENELKKGNYNFTSIRAGIIVGSGSGSFEIIRDLVEKLPVMIAPKWLKTKSQPIAVKNILEVLSQSLFDEFTYNETFDIAGPDTMSYKDMLMKFAEARGLKRWIISVPVLTPRLSSYWLYFVTSTSYNLATNLVDSMKTEVIARDNRLIEHLKIELISYTDAVKRAFSRIKQNQLISSWKDAMSSETITKHFEDLVEVPDFGCFKDHKQAKITNEEHVLNNIWSIGGERGWYYGNWMWKIRGYMDKVAGGVGLRRGRTHPSEINSGDSLDFWRVIVADKSKKRLLLFAEMKLPGDAWLEFKIDKNQVLHQTATFRPKGLWGRLYWFAVLPFHGFVFKGMIRGITRETNVQLKTVIQ</sequence>
<gene>
    <name evidence="2" type="ORF">AWW68_01515</name>
</gene>
<protein>
    <submittedName>
        <fullName evidence="2">Epimerase</fullName>
    </submittedName>
</protein>
<dbReference type="InterPro" id="IPR051783">
    <property type="entry name" value="NAD(P)-dependent_oxidoreduct"/>
</dbReference>
<dbReference type="GO" id="GO:0005737">
    <property type="term" value="C:cytoplasm"/>
    <property type="evidence" value="ECO:0007669"/>
    <property type="project" value="TreeGrafter"/>
</dbReference>
<reference evidence="2 3" key="1">
    <citation type="submission" date="2016-01" db="EMBL/GenBank/DDBJ databases">
        <title>Genome sequencing of Roseivirga spongicola UST030701-084.</title>
        <authorList>
            <person name="Selvaratnam C."/>
            <person name="Thevarajoo S."/>
            <person name="Goh K.M."/>
            <person name="Ee R."/>
            <person name="Chan K.-G."/>
            <person name="Chong C.S."/>
        </authorList>
    </citation>
    <scope>NUCLEOTIDE SEQUENCE [LARGE SCALE GENOMIC DNA]</scope>
    <source>
        <strain evidence="2 3">UST030701-084</strain>
    </source>
</reference>
<dbReference type="EMBL" id="LRPC01000001">
    <property type="protein sequence ID" value="KYG78500.1"/>
    <property type="molecule type" value="Genomic_DNA"/>
</dbReference>
<evidence type="ECO:0000313" key="2">
    <source>
        <dbReference type="EMBL" id="KYG78500.1"/>
    </source>
</evidence>
<accession>A0A150XID9</accession>
<dbReference type="Pfam" id="PF11066">
    <property type="entry name" value="DUF2867"/>
    <property type="match status" value="1"/>
</dbReference>
<dbReference type="AlphaFoldDB" id="A0A150XID9"/>
<proteinExistence type="predicted"/>
<dbReference type="GO" id="GO:0004029">
    <property type="term" value="F:aldehyde dehydrogenase (NAD+) activity"/>
    <property type="evidence" value="ECO:0007669"/>
    <property type="project" value="TreeGrafter"/>
</dbReference>
<dbReference type="Gene3D" id="3.40.50.720">
    <property type="entry name" value="NAD(P)-binding Rossmann-like Domain"/>
    <property type="match status" value="1"/>
</dbReference>
<dbReference type="Pfam" id="PF13460">
    <property type="entry name" value="NAD_binding_10"/>
    <property type="match status" value="1"/>
</dbReference>
<organism evidence="2 3">
    <name type="scientific">Roseivirga spongicola</name>
    <dbReference type="NCBI Taxonomy" id="333140"/>
    <lineage>
        <taxon>Bacteria</taxon>
        <taxon>Pseudomonadati</taxon>
        <taxon>Bacteroidota</taxon>
        <taxon>Cytophagia</taxon>
        <taxon>Cytophagales</taxon>
        <taxon>Roseivirgaceae</taxon>
        <taxon>Roseivirga</taxon>
    </lineage>
</organism>
<dbReference type="Proteomes" id="UP000075606">
    <property type="component" value="Unassembled WGS sequence"/>
</dbReference>
<dbReference type="InterPro" id="IPR036291">
    <property type="entry name" value="NAD(P)-bd_dom_sf"/>
</dbReference>
<dbReference type="InterPro" id="IPR016040">
    <property type="entry name" value="NAD(P)-bd_dom"/>
</dbReference>
<evidence type="ECO:0000313" key="3">
    <source>
        <dbReference type="Proteomes" id="UP000075606"/>
    </source>
</evidence>
<keyword evidence="3" id="KW-1185">Reference proteome</keyword>
<dbReference type="InterPro" id="IPR021295">
    <property type="entry name" value="DUF2867"/>
</dbReference>
<feature type="domain" description="NAD(P)-binding" evidence="1">
    <location>
        <begin position="7"/>
        <end position="152"/>
    </location>
</feature>
<dbReference type="RefSeq" id="WP_068218392.1">
    <property type="nucleotide sequence ID" value="NZ_LRPC01000001.1"/>
</dbReference>